<evidence type="ECO:0000313" key="1">
    <source>
        <dbReference type="EMBL" id="PMD17778.1"/>
    </source>
</evidence>
<proteinExistence type="predicted"/>
<dbReference type="EMBL" id="KZ613498">
    <property type="protein sequence ID" value="PMD17778.1"/>
    <property type="molecule type" value="Genomic_DNA"/>
</dbReference>
<dbReference type="AlphaFoldDB" id="A0A2J6PUS0"/>
<accession>A0A2J6PUS0</accession>
<dbReference type="STRING" id="1745343.A0A2J6PUS0"/>
<evidence type="ECO:0000313" key="2">
    <source>
        <dbReference type="Proteomes" id="UP000235672"/>
    </source>
</evidence>
<organism evidence="1 2">
    <name type="scientific">Hyaloscypha hepaticicola</name>
    <dbReference type="NCBI Taxonomy" id="2082293"/>
    <lineage>
        <taxon>Eukaryota</taxon>
        <taxon>Fungi</taxon>
        <taxon>Dikarya</taxon>
        <taxon>Ascomycota</taxon>
        <taxon>Pezizomycotina</taxon>
        <taxon>Leotiomycetes</taxon>
        <taxon>Helotiales</taxon>
        <taxon>Hyaloscyphaceae</taxon>
        <taxon>Hyaloscypha</taxon>
    </lineage>
</organism>
<dbReference type="Proteomes" id="UP000235672">
    <property type="component" value="Unassembled WGS sequence"/>
</dbReference>
<name>A0A2J6PUS0_9HELO</name>
<reference evidence="1 2" key="1">
    <citation type="submission" date="2016-05" db="EMBL/GenBank/DDBJ databases">
        <title>A degradative enzymes factory behind the ericoid mycorrhizal symbiosis.</title>
        <authorList>
            <consortium name="DOE Joint Genome Institute"/>
            <person name="Martino E."/>
            <person name="Morin E."/>
            <person name="Grelet G."/>
            <person name="Kuo A."/>
            <person name="Kohler A."/>
            <person name="Daghino S."/>
            <person name="Barry K."/>
            <person name="Choi C."/>
            <person name="Cichocki N."/>
            <person name="Clum A."/>
            <person name="Copeland A."/>
            <person name="Hainaut M."/>
            <person name="Haridas S."/>
            <person name="Labutti K."/>
            <person name="Lindquist E."/>
            <person name="Lipzen A."/>
            <person name="Khouja H.-R."/>
            <person name="Murat C."/>
            <person name="Ohm R."/>
            <person name="Olson A."/>
            <person name="Spatafora J."/>
            <person name="Veneault-Fourrey C."/>
            <person name="Henrissat B."/>
            <person name="Grigoriev I."/>
            <person name="Martin F."/>
            <person name="Perotto S."/>
        </authorList>
    </citation>
    <scope>NUCLEOTIDE SEQUENCE [LARGE SCALE GENOMIC DNA]</scope>
    <source>
        <strain evidence="1 2">UAMH 7357</strain>
    </source>
</reference>
<sequence length="244" mass="26913">MKNLSKRILVQILKSNSLPKDMDFGSMDLEDIRILIRMLSTKTPLLEAILRKLWSIRTLTAWEEPIIVPLGELLCEVLFAAKYMREAIDLAEDIYYNLNDFYGCLYPGTLNMAALLSSFYTAIGKPGDAIPLHRDVLLHITTPGLDAGSQDVARVAFDHARLLKLACQRSAATDGAAQIQLTAIEQAVAACMTLPGGRAGDWSELGPVAEWENEPTAGGSAIPQKSAYGFWERPDEWTFGRLGE</sequence>
<protein>
    <submittedName>
        <fullName evidence="1">Uncharacterized protein</fullName>
    </submittedName>
</protein>
<dbReference type="OrthoDB" id="2546325at2759"/>
<gene>
    <name evidence="1" type="ORF">NA56DRAFT_707522</name>
</gene>
<keyword evidence="2" id="KW-1185">Reference proteome</keyword>